<keyword evidence="3" id="KW-1185">Reference proteome</keyword>
<dbReference type="EMBL" id="JAEHOC010000058">
    <property type="protein sequence ID" value="KAG2425181.1"/>
    <property type="molecule type" value="Genomic_DNA"/>
</dbReference>
<accession>A0A835SSN8</accession>
<feature type="compositionally biased region" description="Low complexity" evidence="1">
    <location>
        <begin position="156"/>
        <end position="168"/>
    </location>
</feature>
<comment type="caution">
    <text evidence="2">The sequence shown here is derived from an EMBL/GenBank/DDBJ whole genome shotgun (WGS) entry which is preliminary data.</text>
</comment>
<feature type="compositionally biased region" description="Low complexity" evidence="1">
    <location>
        <begin position="71"/>
        <end position="92"/>
    </location>
</feature>
<reference evidence="2" key="1">
    <citation type="journal article" date="2020" name="bioRxiv">
        <title>Comparative genomics of Chlamydomonas.</title>
        <authorList>
            <person name="Craig R.J."/>
            <person name="Hasan A.R."/>
            <person name="Ness R.W."/>
            <person name="Keightley P.D."/>
        </authorList>
    </citation>
    <scope>NUCLEOTIDE SEQUENCE</scope>
    <source>
        <strain evidence="2">SAG 7.73</strain>
    </source>
</reference>
<dbReference type="AlphaFoldDB" id="A0A835SSN8"/>
<feature type="region of interest" description="Disordered" evidence="1">
    <location>
        <begin position="156"/>
        <end position="180"/>
    </location>
</feature>
<feature type="region of interest" description="Disordered" evidence="1">
    <location>
        <begin position="1"/>
        <end position="28"/>
    </location>
</feature>
<proteinExistence type="predicted"/>
<evidence type="ECO:0000313" key="3">
    <source>
        <dbReference type="Proteomes" id="UP000650467"/>
    </source>
</evidence>
<evidence type="ECO:0000313" key="2">
    <source>
        <dbReference type="EMBL" id="KAG2425181.1"/>
    </source>
</evidence>
<name>A0A835SSN8_CHLIN</name>
<protein>
    <submittedName>
        <fullName evidence="2">Uncharacterized protein</fullName>
    </submittedName>
</protein>
<feature type="region of interest" description="Disordered" evidence="1">
    <location>
        <begin position="71"/>
        <end position="93"/>
    </location>
</feature>
<dbReference type="Proteomes" id="UP000650467">
    <property type="component" value="Unassembled WGS sequence"/>
</dbReference>
<organism evidence="2 3">
    <name type="scientific">Chlamydomonas incerta</name>
    <dbReference type="NCBI Taxonomy" id="51695"/>
    <lineage>
        <taxon>Eukaryota</taxon>
        <taxon>Viridiplantae</taxon>
        <taxon>Chlorophyta</taxon>
        <taxon>core chlorophytes</taxon>
        <taxon>Chlorophyceae</taxon>
        <taxon>CS clade</taxon>
        <taxon>Chlamydomonadales</taxon>
        <taxon>Chlamydomonadaceae</taxon>
        <taxon>Chlamydomonas</taxon>
    </lineage>
</organism>
<gene>
    <name evidence="2" type="ORF">HXX76_013935</name>
</gene>
<sequence>MASHGEGAPPRPLCPLSASPEPCSSSARFTSLGRYSSQRVGFRGCSPLAALAEAASPSSSASHLRLGHLLGQHHQQQQQQQPQQPQQPQRQQVRAYHPWYYGSRLRSRAIAAAGSLEELGRMLQAEGHRMDHINLTNHLAQLKRVAQAAEAEAVAEATSGSSSSSSSSAGGGGEGKAGSPAATAVTAAASAAASRAVRAQVLELAAEAAVLVRRRAKWYDPRYAALTVAHTAALGYADDRLLNAMTGRVLARLNEAYSRDLLLLLRGLAAHAQLPSAAAAYAAATGSSSGSSSSGGSGWTDKPEPLPYSGAPAVLLGGVKLFLAAKVPTGRVPPENLDGLLRHFRALAPPNRRLGPAVCGAVMADLQARLAIYAPAPLAGVLSTLSAERQPLPPPLLDAAAEQFAAHALTHGSGAAAARFLAAAGAQLRLQQQQQQEGEAAAAAAAGGAAAEGAVQGGAEWLARHPQLLAACLELMTRDLPGASLDRVARWLQPLARLQAPLASTAAAAAAAPGSVDGAAAAAAAAFLRAHAAAVERELPRLRLPVAGAGAGAAAPAAAVAGGSVQQRLRASYEVLRLPLPQGL</sequence>
<evidence type="ECO:0000256" key="1">
    <source>
        <dbReference type="SAM" id="MobiDB-lite"/>
    </source>
</evidence>
<dbReference type="OrthoDB" id="549656at2759"/>